<evidence type="ECO:0000259" key="1">
    <source>
        <dbReference type="Pfam" id="PF16314"/>
    </source>
</evidence>
<proteinExistence type="predicted"/>
<sequence length="654" mass="70856">MDKLQPLDGVLDTHVHELSALLASDHVQYVQLCHKVFLDSFFPLTDAEICALEGNGNSAEDWKKVRKTTESASLQTSRIRQCAFSGKVVLGSFSSAFTHNVDGVPFPCGLYNSVLSHVVVLNDALVKDTLVLRDVLVDTRASVIKCGSVTGPDAENGAAPESKESAANGMLLHVGNETGGRCFRVVADLPFALGAALATNMRQNAAFVATYEAFVDEYVSKVKVPMAIVAPHARVWGCFRVQGTFVGHLAVVEDCDVVNSTILSTAEEPSIVRSKSSVRGSIIQWHSTVETLSVVEGSFLCDTSHVKRHGVVMSSVIGPNTSIAAGEVTSSFVGPFVGFHHQALLIASIWPKGKGNIGYGANVGSNHTLRAPDQEIFHGEGVFFGLGCNIKFPSNYVKAPYSAIATAVNTLPQLVTMPFALISTPGHNISSLSPAINEISPGWVLSNSVFTVLRNEDKFHSRNKSTRTLIEADIFRPEIVQHMKDARMELITAEGEAELSLADGEAVYTDKQARGLGKNYMRETSRLAGIAAYAFFIKLYALEALLKYVEDGCVSAGGTVGSVDSSSRYDLATLSEEYDRDSRIRDCLHDLVSMKTEVAKMAADSKKRDDARGRRITPDYSDVHKPVASDPVVLRAQRTAKDIEQRVARTRFII</sequence>
<dbReference type="Gene3D" id="2.160.10.10">
    <property type="entry name" value="Hexapeptide repeat proteins"/>
    <property type="match status" value="1"/>
</dbReference>
<evidence type="ECO:0000313" key="2">
    <source>
        <dbReference type="EMBL" id="CAK7929677.1"/>
    </source>
</evidence>
<protein>
    <recommendedName>
        <fullName evidence="1">DUF4954 domain-containing protein</fullName>
    </recommendedName>
</protein>
<organism evidence="2 3">
    <name type="scientific">Peronospora matthiolae</name>
    <dbReference type="NCBI Taxonomy" id="2874970"/>
    <lineage>
        <taxon>Eukaryota</taxon>
        <taxon>Sar</taxon>
        <taxon>Stramenopiles</taxon>
        <taxon>Oomycota</taxon>
        <taxon>Peronosporomycetes</taxon>
        <taxon>Peronosporales</taxon>
        <taxon>Peronosporaceae</taxon>
        <taxon>Peronospora</taxon>
    </lineage>
</organism>
<comment type="caution">
    <text evidence="2">The sequence shown here is derived from an EMBL/GenBank/DDBJ whole genome shotgun (WGS) entry which is preliminary data.</text>
</comment>
<gene>
    <name evidence="2" type="ORF">PM001_LOCUS14827</name>
</gene>
<dbReference type="AlphaFoldDB" id="A0AAV1U7X7"/>
<evidence type="ECO:0000313" key="3">
    <source>
        <dbReference type="Proteomes" id="UP001162060"/>
    </source>
</evidence>
<dbReference type="Proteomes" id="UP001162060">
    <property type="component" value="Unassembled WGS sequence"/>
</dbReference>
<accession>A0AAV1U7X7</accession>
<dbReference type="Pfam" id="PF16314">
    <property type="entry name" value="DUF4954"/>
    <property type="match status" value="1"/>
</dbReference>
<dbReference type="EMBL" id="CAKLBY020000153">
    <property type="protein sequence ID" value="CAK7929677.1"/>
    <property type="molecule type" value="Genomic_DNA"/>
</dbReference>
<name>A0AAV1U7X7_9STRA</name>
<feature type="domain" description="DUF4954" evidence="1">
    <location>
        <begin position="43"/>
        <end position="486"/>
    </location>
</feature>
<reference evidence="2" key="1">
    <citation type="submission" date="2024-01" db="EMBL/GenBank/DDBJ databases">
        <authorList>
            <person name="Webb A."/>
        </authorList>
    </citation>
    <scope>NUCLEOTIDE SEQUENCE</scope>
    <source>
        <strain evidence="2">Pm1</strain>
    </source>
</reference>
<dbReference type="InterPro" id="IPR032533">
    <property type="entry name" value="DUF4954"/>
</dbReference>